<sequence>MRGEPTYQVRWGLQKTPAFLAALQVSTAHAPSPTVEKMLLGMMDTARKSNQAADLQHGWTSFCISAVARGGFARH</sequence>
<accession>A0A0R3BKH1</accession>
<dbReference type="EMBL" id="LJYF01000051">
    <property type="protein sequence ID" value="KRP85895.1"/>
    <property type="molecule type" value="Genomic_DNA"/>
</dbReference>
<evidence type="ECO:0000313" key="1">
    <source>
        <dbReference type="EMBL" id="KRP85895.1"/>
    </source>
</evidence>
<dbReference type="Proteomes" id="UP000051380">
    <property type="component" value="Unassembled WGS sequence"/>
</dbReference>
<comment type="caution">
    <text evidence="1">The sequence shown here is derived from an EMBL/GenBank/DDBJ whole genome shotgun (WGS) entry which is preliminary data.</text>
</comment>
<organism evidence="1 2">
    <name type="scientific">Bradyrhizobium yuanmingense</name>
    <dbReference type="NCBI Taxonomy" id="108015"/>
    <lineage>
        <taxon>Bacteria</taxon>
        <taxon>Pseudomonadati</taxon>
        <taxon>Pseudomonadota</taxon>
        <taxon>Alphaproteobacteria</taxon>
        <taxon>Hyphomicrobiales</taxon>
        <taxon>Nitrobacteraceae</taxon>
        <taxon>Bradyrhizobium</taxon>
    </lineage>
</organism>
<evidence type="ECO:0000313" key="2">
    <source>
        <dbReference type="Proteomes" id="UP000051380"/>
    </source>
</evidence>
<proteinExistence type="predicted"/>
<reference evidence="1 2" key="1">
    <citation type="submission" date="2015-09" db="EMBL/GenBank/DDBJ databases">
        <title>Draft Genome Sequence of the Strain BR 3267 (Bradyrhizobium yuanmingense) recommended as inoculant for cowpea in Brazil.</title>
        <authorList>
            <person name="Simoes-Araujo J.L."/>
            <person name="Zilli J.E."/>
        </authorList>
    </citation>
    <scope>NUCLEOTIDE SEQUENCE [LARGE SCALE GENOMIC DNA]</scope>
    <source>
        <strain evidence="1 2">BR3267</strain>
    </source>
</reference>
<gene>
    <name evidence="1" type="ORF">AOQ72_04525</name>
</gene>
<name>A0A0R3BKH1_9BRAD</name>
<protein>
    <submittedName>
        <fullName evidence="1">Uncharacterized protein</fullName>
    </submittedName>
</protein>
<dbReference type="AlphaFoldDB" id="A0A0R3BKH1"/>